<name>A0A5B6WIN6_9ROSI</name>
<reference evidence="2" key="1">
    <citation type="journal article" date="2019" name="Plant Biotechnol. J.">
        <title>Genome sequencing of the Australian wild diploid species Gossypium australe highlights disease resistance and delayed gland morphogenesis.</title>
        <authorList>
            <person name="Cai Y."/>
            <person name="Cai X."/>
            <person name="Wang Q."/>
            <person name="Wang P."/>
            <person name="Zhang Y."/>
            <person name="Cai C."/>
            <person name="Xu Y."/>
            <person name="Wang K."/>
            <person name="Zhou Z."/>
            <person name="Wang C."/>
            <person name="Geng S."/>
            <person name="Li B."/>
            <person name="Dong Q."/>
            <person name="Hou Y."/>
            <person name="Wang H."/>
            <person name="Ai P."/>
            <person name="Liu Z."/>
            <person name="Yi F."/>
            <person name="Sun M."/>
            <person name="An G."/>
            <person name="Cheng J."/>
            <person name="Zhang Y."/>
            <person name="Shi Q."/>
            <person name="Xie Y."/>
            <person name="Shi X."/>
            <person name="Chang Y."/>
            <person name="Huang F."/>
            <person name="Chen Y."/>
            <person name="Hong S."/>
            <person name="Mi L."/>
            <person name="Sun Q."/>
            <person name="Zhang L."/>
            <person name="Zhou B."/>
            <person name="Peng R."/>
            <person name="Zhang X."/>
            <person name="Liu F."/>
        </authorList>
    </citation>
    <scope>NUCLEOTIDE SEQUENCE [LARGE SCALE GENOMIC DNA]</scope>
    <source>
        <strain evidence="2">cv. PA1801</strain>
    </source>
</reference>
<dbReference type="Proteomes" id="UP000325315">
    <property type="component" value="Unassembled WGS sequence"/>
</dbReference>
<proteinExistence type="predicted"/>
<dbReference type="EMBL" id="SMMG02000003">
    <property type="protein sequence ID" value="KAA3481098.1"/>
    <property type="molecule type" value="Genomic_DNA"/>
</dbReference>
<sequence>MRWKNFKHKPIRMASCTKKRLNDGMTTKFCHDILPLDNRLKLFLGKLKSRLSGPFMITHVYPYGAVDVKDNKTGFNFKVNGQRLNHYFGAPIICDKSSINFRAHYGPQL</sequence>
<accession>A0A5B6WIN6</accession>
<gene>
    <name evidence="1" type="ORF">EPI10_021493</name>
</gene>
<dbReference type="AlphaFoldDB" id="A0A5B6WIN6"/>
<keyword evidence="2" id="KW-1185">Reference proteome</keyword>
<protein>
    <submittedName>
        <fullName evidence="1">Retroelement polyprotein-like</fullName>
    </submittedName>
</protein>
<comment type="caution">
    <text evidence="1">The sequence shown here is derived from an EMBL/GenBank/DDBJ whole genome shotgun (WGS) entry which is preliminary data.</text>
</comment>
<evidence type="ECO:0000313" key="2">
    <source>
        <dbReference type="Proteomes" id="UP000325315"/>
    </source>
</evidence>
<organism evidence="1 2">
    <name type="scientific">Gossypium australe</name>
    <dbReference type="NCBI Taxonomy" id="47621"/>
    <lineage>
        <taxon>Eukaryota</taxon>
        <taxon>Viridiplantae</taxon>
        <taxon>Streptophyta</taxon>
        <taxon>Embryophyta</taxon>
        <taxon>Tracheophyta</taxon>
        <taxon>Spermatophyta</taxon>
        <taxon>Magnoliopsida</taxon>
        <taxon>eudicotyledons</taxon>
        <taxon>Gunneridae</taxon>
        <taxon>Pentapetalae</taxon>
        <taxon>rosids</taxon>
        <taxon>malvids</taxon>
        <taxon>Malvales</taxon>
        <taxon>Malvaceae</taxon>
        <taxon>Malvoideae</taxon>
        <taxon>Gossypium</taxon>
    </lineage>
</organism>
<evidence type="ECO:0000313" key="1">
    <source>
        <dbReference type="EMBL" id="KAA3481098.1"/>
    </source>
</evidence>
<dbReference type="OrthoDB" id="1741700at2759"/>